<sequence length="347" mass="38659">MLNTEWAWALFLVLDCVDLYISNTYHTKKSRVLGRVPSTTYRYATGPIHFMRNLPKLLLNDCAQSNNPVHLIHTLSSTQLSPENNQFSSTPSLNICMSDCLLDEVEGSNMSFHEKGFWMAKSGGHLDAEALFGSSPTTESKRPHHWFADASEQELFPSKKQAVESPNSKFTSEIPTGSLPWDSGTGFHSSPNQFIDRLFGSETNKSIGFSEGYISPIGTENSNNQSPVSLSMSYGIEPPNSCLSFGGIPKVKVDQVKDSNNIVEESFERSSTCSEQVYNRMNETSFITIGQAFDKDEPISSLGQAYKGETDIRSIDLVFGKDDDNSMGPIDDSFDKFKCQMHQLKRH</sequence>
<reference evidence="2" key="2">
    <citation type="submission" date="2023-05" db="EMBL/GenBank/DDBJ databases">
        <authorList>
            <person name="Schelkunov M.I."/>
        </authorList>
    </citation>
    <scope>NUCLEOTIDE SEQUENCE</scope>
    <source>
        <strain evidence="2">Hsosn_3</strain>
        <tissue evidence="2">Leaf</tissue>
    </source>
</reference>
<reference evidence="2" key="1">
    <citation type="submission" date="2023-02" db="EMBL/GenBank/DDBJ databases">
        <title>Genome of toxic invasive species Heracleum sosnowskyi carries increased number of genes despite the absence of recent whole-genome duplications.</title>
        <authorList>
            <person name="Schelkunov M."/>
            <person name="Shtratnikova V."/>
            <person name="Makarenko M."/>
            <person name="Klepikova A."/>
            <person name="Omelchenko D."/>
            <person name="Novikova G."/>
            <person name="Obukhova E."/>
            <person name="Bogdanov V."/>
            <person name="Penin A."/>
            <person name="Logacheva M."/>
        </authorList>
    </citation>
    <scope>NUCLEOTIDE SEQUENCE</scope>
    <source>
        <strain evidence="2">Hsosn_3</strain>
        <tissue evidence="2">Leaf</tissue>
    </source>
</reference>
<feature type="signal peptide" evidence="1">
    <location>
        <begin position="1"/>
        <end position="19"/>
    </location>
</feature>
<dbReference type="EMBL" id="JAUIZM010000007">
    <property type="protein sequence ID" value="KAK1373675.1"/>
    <property type="molecule type" value="Genomic_DNA"/>
</dbReference>
<feature type="chain" id="PRO_5042179666" evidence="1">
    <location>
        <begin position="20"/>
        <end position="347"/>
    </location>
</feature>
<gene>
    <name evidence="2" type="ORF">POM88_029868</name>
</gene>
<dbReference type="Proteomes" id="UP001237642">
    <property type="component" value="Unassembled WGS sequence"/>
</dbReference>
<comment type="caution">
    <text evidence="2">The sequence shown here is derived from an EMBL/GenBank/DDBJ whole genome shotgun (WGS) entry which is preliminary data.</text>
</comment>
<evidence type="ECO:0000313" key="2">
    <source>
        <dbReference type="EMBL" id="KAK1373675.1"/>
    </source>
</evidence>
<proteinExistence type="predicted"/>
<evidence type="ECO:0000256" key="1">
    <source>
        <dbReference type="SAM" id="SignalP"/>
    </source>
</evidence>
<organism evidence="2 3">
    <name type="scientific">Heracleum sosnowskyi</name>
    <dbReference type="NCBI Taxonomy" id="360622"/>
    <lineage>
        <taxon>Eukaryota</taxon>
        <taxon>Viridiplantae</taxon>
        <taxon>Streptophyta</taxon>
        <taxon>Embryophyta</taxon>
        <taxon>Tracheophyta</taxon>
        <taxon>Spermatophyta</taxon>
        <taxon>Magnoliopsida</taxon>
        <taxon>eudicotyledons</taxon>
        <taxon>Gunneridae</taxon>
        <taxon>Pentapetalae</taxon>
        <taxon>asterids</taxon>
        <taxon>campanulids</taxon>
        <taxon>Apiales</taxon>
        <taxon>Apiaceae</taxon>
        <taxon>Apioideae</taxon>
        <taxon>apioid superclade</taxon>
        <taxon>Tordylieae</taxon>
        <taxon>Tordyliinae</taxon>
        <taxon>Heracleum</taxon>
    </lineage>
</organism>
<evidence type="ECO:0000313" key="3">
    <source>
        <dbReference type="Proteomes" id="UP001237642"/>
    </source>
</evidence>
<dbReference type="AlphaFoldDB" id="A0AAD8HXC2"/>
<protein>
    <submittedName>
        <fullName evidence="2">Uncharacterized protein</fullName>
    </submittedName>
</protein>
<keyword evidence="1" id="KW-0732">Signal</keyword>
<name>A0AAD8HXC2_9APIA</name>
<accession>A0AAD8HXC2</accession>
<keyword evidence="3" id="KW-1185">Reference proteome</keyword>